<dbReference type="InterPro" id="IPR029058">
    <property type="entry name" value="AB_hydrolase_fold"/>
</dbReference>
<evidence type="ECO:0000259" key="1">
    <source>
        <dbReference type="Pfam" id="PF12146"/>
    </source>
</evidence>
<dbReference type="OrthoDB" id="19657at2759"/>
<dbReference type="InterPro" id="IPR022742">
    <property type="entry name" value="Hydrolase_4"/>
</dbReference>
<keyword evidence="3" id="KW-1185">Reference proteome</keyword>
<sequence length="88" mass="10320">MEFLEKIQELFPNGFVKNDLQKVRCPIFVMHGDQDPIVGVEHSHYVIKNISDSRLHRFPKGSHNLHFTFAKEFKQLVEDFLSDVDDGY</sequence>
<name>A0A7R9QX49_9ACAR</name>
<gene>
    <name evidence="2" type="ORF">ONB1V03_LOCUS18290</name>
</gene>
<dbReference type="GO" id="GO:0017171">
    <property type="term" value="F:serine hydrolase activity"/>
    <property type="evidence" value="ECO:0007669"/>
    <property type="project" value="TreeGrafter"/>
</dbReference>
<dbReference type="Proteomes" id="UP000728032">
    <property type="component" value="Unassembled WGS sequence"/>
</dbReference>
<accession>A0A7R9QX49</accession>
<organism evidence="2">
    <name type="scientific">Oppiella nova</name>
    <dbReference type="NCBI Taxonomy" id="334625"/>
    <lineage>
        <taxon>Eukaryota</taxon>
        <taxon>Metazoa</taxon>
        <taxon>Ecdysozoa</taxon>
        <taxon>Arthropoda</taxon>
        <taxon>Chelicerata</taxon>
        <taxon>Arachnida</taxon>
        <taxon>Acari</taxon>
        <taxon>Acariformes</taxon>
        <taxon>Sarcoptiformes</taxon>
        <taxon>Oribatida</taxon>
        <taxon>Brachypylina</taxon>
        <taxon>Oppioidea</taxon>
        <taxon>Oppiidae</taxon>
        <taxon>Oppiella</taxon>
    </lineage>
</organism>
<dbReference type="Pfam" id="PF12146">
    <property type="entry name" value="Hydrolase_4"/>
    <property type="match status" value="1"/>
</dbReference>
<proteinExistence type="predicted"/>
<evidence type="ECO:0000313" key="2">
    <source>
        <dbReference type="EMBL" id="CAD7661730.1"/>
    </source>
</evidence>
<dbReference type="Gene3D" id="3.40.50.1820">
    <property type="entry name" value="alpha/beta hydrolase"/>
    <property type="match status" value="1"/>
</dbReference>
<reference evidence="2" key="1">
    <citation type="submission" date="2020-11" db="EMBL/GenBank/DDBJ databases">
        <authorList>
            <person name="Tran Van P."/>
        </authorList>
    </citation>
    <scope>NUCLEOTIDE SEQUENCE</scope>
</reference>
<dbReference type="PANTHER" id="PTHR46331:SF2">
    <property type="entry name" value="VALACYCLOVIR HYDROLASE"/>
    <property type="match status" value="1"/>
</dbReference>
<dbReference type="EMBL" id="OC939631">
    <property type="protein sequence ID" value="CAD7661730.1"/>
    <property type="molecule type" value="Genomic_DNA"/>
</dbReference>
<dbReference type="SUPFAM" id="SSF53474">
    <property type="entry name" value="alpha/beta-Hydrolases"/>
    <property type="match status" value="1"/>
</dbReference>
<feature type="domain" description="Serine aminopeptidase S33" evidence="1">
    <location>
        <begin position="16"/>
        <end position="67"/>
    </location>
</feature>
<dbReference type="AlphaFoldDB" id="A0A7R9QX49"/>
<dbReference type="PANTHER" id="PTHR46331">
    <property type="entry name" value="VALACYCLOVIR HYDROLASE"/>
    <property type="match status" value="1"/>
</dbReference>
<protein>
    <recommendedName>
        <fullName evidence="1">Serine aminopeptidase S33 domain-containing protein</fullName>
    </recommendedName>
</protein>
<evidence type="ECO:0000313" key="3">
    <source>
        <dbReference type="Proteomes" id="UP000728032"/>
    </source>
</evidence>
<dbReference type="EMBL" id="CAJPVJ010024806">
    <property type="protein sequence ID" value="CAG2178866.1"/>
    <property type="molecule type" value="Genomic_DNA"/>
</dbReference>